<dbReference type="InterPro" id="IPR029063">
    <property type="entry name" value="SAM-dependent_MTases_sf"/>
</dbReference>
<name>A0A8S4NF99_OWEFU</name>
<dbReference type="Pfam" id="PF25276">
    <property type="entry name" value="DUF7870"/>
    <property type="match status" value="1"/>
</dbReference>
<evidence type="ECO:0000313" key="2">
    <source>
        <dbReference type="EMBL" id="CAH1779314.1"/>
    </source>
</evidence>
<reference evidence="2" key="1">
    <citation type="submission" date="2022-03" db="EMBL/GenBank/DDBJ databases">
        <authorList>
            <person name="Martin C."/>
        </authorList>
    </citation>
    <scope>NUCLEOTIDE SEQUENCE</scope>
</reference>
<sequence length="257" mass="30374">MKFSKVHLIIFCSLTIGLLVLCLTEIRMRERTSENTTRSRITNTNAGHSVSYKQLNIEKLEPEYHFRKNYYLKRTKDIESKDHLVEHLLGRKVNCSTFPRQVLIDLGAKTFESSVGWFIENYPCNFKEIYAFEVKRNLFCIPEKEKSRVRLYETFVGVESSTTKTDIADFIVNKLGIKSDDFLVIKMDIEGSEYRVLDYLKKRGTWPLIDELFVEIHYKHPYMKKSGWDAFKEYSLEDANNFFVELRNHGIYAHPWP</sequence>
<keyword evidence="3" id="KW-1185">Reference proteome</keyword>
<organism evidence="2 3">
    <name type="scientific">Owenia fusiformis</name>
    <name type="common">Polychaete worm</name>
    <dbReference type="NCBI Taxonomy" id="6347"/>
    <lineage>
        <taxon>Eukaryota</taxon>
        <taxon>Metazoa</taxon>
        <taxon>Spiralia</taxon>
        <taxon>Lophotrochozoa</taxon>
        <taxon>Annelida</taxon>
        <taxon>Polychaeta</taxon>
        <taxon>Sedentaria</taxon>
        <taxon>Canalipalpata</taxon>
        <taxon>Sabellida</taxon>
        <taxon>Oweniida</taxon>
        <taxon>Oweniidae</taxon>
        <taxon>Owenia</taxon>
    </lineage>
</organism>
<gene>
    <name evidence="2" type="ORF">OFUS_LOCUS6135</name>
</gene>
<comment type="caution">
    <text evidence="2">The sequence shown here is derived from an EMBL/GenBank/DDBJ whole genome shotgun (WGS) entry which is preliminary data.</text>
</comment>
<evidence type="ECO:0000259" key="1">
    <source>
        <dbReference type="Pfam" id="PF25276"/>
    </source>
</evidence>
<accession>A0A8S4NF99</accession>
<dbReference type="InterPro" id="IPR057192">
    <property type="entry name" value="DUF7870"/>
</dbReference>
<dbReference type="SUPFAM" id="SSF53335">
    <property type="entry name" value="S-adenosyl-L-methionine-dependent methyltransferases"/>
    <property type="match status" value="1"/>
</dbReference>
<proteinExistence type="predicted"/>
<dbReference type="PANTHER" id="PTHR44843">
    <property type="entry name" value="METHYLTRANSFERASE"/>
    <property type="match status" value="1"/>
</dbReference>
<evidence type="ECO:0000313" key="3">
    <source>
        <dbReference type="Proteomes" id="UP000749559"/>
    </source>
</evidence>
<protein>
    <recommendedName>
        <fullName evidence="1">DUF7870 domain-containing protein</fullName>
    </recommendedName>
</protein>
<dbReference type="Proteomes" id="UP000749559">
    <property type="component" value="Unassembled WGS sequence"/>
</dbReference>
<dbReference type="AlphaFoldDB" id="A0A8S4NF99"/>
<dbReference type="EMBL" id="CAIIXF020000003">
    <property type="protein sequence ID" value="CAH1779314.1"/>
    <property type="molecule type" value="Genomic_DNA"/>
</dbReference>
<feature type="domain" description="DUF7870" evidence="1">
    <location>
        <begin position="73"/>
        <end position="256"/>
    </location>
</feature>
<dbReference type="PANTHER" id="PTHR44843:SF14">
    <property type="entry name" value="METHYLTRANSFERASE TYPE 11 DOMAIN-CONTAINING PROTEIN"/>
    <property type="match status" value="1"/>
</dbReference>
<dbReference type="OrthoDB" id="184284at2759"/>